<reference evidence="2 3" key="2">
    <citation type="journal article" date="2015" name="Genome Announc.">
        <title>Genome Sequence of the Sulfate-Reducing Thermophilic Bacterium Thermodesulfovibrio yellowstonii Strain DSM 11347T (Phylum Nitrospirae).</title>
        <authorList>
            <person name="Bhatnagar S."/>
            <person name="Badger J.H."/>
            <person name="Madupu R."/>
            <person name="Khouri H.M."/>
            <person name="O'Connor E.M."/>
            <person name="Robb F.T."/>
            <person name="Ward N.L."/>
            <person name="Eisen J.A."/>
        </authorList>
    </citation>
    <scope>NUCLEOTIDE SEQUENCE [LARGE SCALE GENOMIC DNA]</scope>
    <source>
        <strain evidence="3">ATCC 51303 / DSM 11347 / YP87</strain>
    </source>
</reference>
<dbReference type="RefSeq" id="WP_012546132.1">
    <property type="nucleotide sequence ID" value="NC_011296.1"/>
</dbReference>
<dbReference type="STRING" id="289376.THEYE_A1695"/>
<dbReference type="Proteomes" id="UP000000718">
    <property type="component" value="Chromosome"/>
</dbReference>
<dbReference type="AlphaFoldDB" id="B5YGZ6"/>
<organism evidence="2 3">
    <name type="scientific">Thermodesulfovibrio yellowstonii (strain ATCC 51303 / DSM 11347 / YP87)</name>
    <dbReference type="NCBI Taxonomy" id="289376"/>
    <lineage>
        <taxon>Bacteria</taxon>
        <taxon>Pseudomonadati</taxon>
        <taxon>Nitrospirota</taxon>
        <taxon>Thermodesulfovibrionia</taxon>
        <taxon>Thermodesulfovibrionales</taxon>
        <taxon>Thermodesulfovibrionaceae</taxon>
        <taxon>Thermodesulfovibrio</taxon>
    </lineage>
</organism>
<protein>
    <recommendedName>
        <fullName evidence="1">DUF1828 domain-containing protein</fullName>
    </recommendedName>
</protein>
<evidence type="ECO:0000259" key="1">
    <source>
        <dbReference type="Pfam" id="PF08861"/>
    </source>
</evidence>
<dbReference type="EMBL" id="CP001147">
    <property type="protein sequence ID" value="ACI21416.1"/>
    <property type="molecule type" value="Genomic_DNA"/>
</dbReference>
<name>B5YGZ6_THEYD</name>
<dbReference type="InParanoid" id="B5YGZ6"/>
<proteinExistence type="predicted"/>
<accession>B5YGZ6</accession>
<dbReference type="PATRIC" id="fig|289376.4.peg.1650"/>
<dbReference type="HOGENOM" id="CLU_1106179_0_0_0"/>
<dbReference type="Pfam" id="PF08861">
    <property type="entry name" value="DUF1828"/>
    <property type="match status" value="1"/>
</dbReference>
<keyword evidence="3" id="KW-1185">Reference proteome</keyword>
<dbReference type="EnsemblBacteria" id="ACI21416">
    <property type="protein sequence ID" value="ACI21416"/>
    <property type="gene ID" value="THEYE_A1695"/>
</dbReference>
<sequence>MREILEILQKQCSQKIGLREKRPNVWQVLIPFYHEDGDMVEVFITPLGNNLFRISDYGLTLMRLSYSYDIDTPNKERIFNSIISSYNIQNERGILFLDTELEHLYPALMQFIGVILKVSNMKLYKREVIQSLFFEMLDDFVFTNLAQYEPKKNFHPLPDMPEYEVNYCFNHSRVPVYLFGVNNSSTARLTIISCQKFIIEKLKFRSVTVLESLDCLSRNDQKRLMTAVDKVFPEFTEFEKNGVDYIRREMEILG</sequence>
<dbReference type="eggNOG" id="ENOG50338Y2">
    <property type="taxonomic scope" value="Bacteria"/>
</dbReference>
<gene>
    <name evidence="2" type="ordered locus">THEYE_A1695</name>
</gene>
<evidence type="ECO:0000313" key="2">
    <source>
        <dbReference type="EMBL" id="ACI21416.1"/>
    </source>
</evidence>
<dbReference type="OrthoDB" id="581553at2"/>
<feature type="domain" description="DUF1828" evidence="1">
    <location>
        <begin position="31"/>
        <end position="118"/>
    </location>
</feature>
<dbReference type="KEGG" id="tye:THEYE_A1695"/>
<reference evidence="3" key="1">
    <citation type="submission" date="2008-08" db="EMBL/GenBank/DDBJ databases">
        <title>The complete genome sequence of Thermodesulfovibrio yellowstonii strain ATCC 51303 / DSM 11347 / YP87.</title>
        <authorList>
            <person name="Dodson R.J."/>
            <person name="Durkin A.S."/>
            <person name="Wu M."/>
            <person name="Eisen J."/>
            <person name="Sutton G."/>
        </authorList>
    </citation>
    <scope>NUCLEOTIDE SEQUENCE [LARGE SCALE GENOMIC DNA]</scope>
    <source>
        <strain evidence="3">ATCC 51303 / DSM 11347 / YP87</strain>
    </source>
</reference>
<evidence type="ECO:0000313" key="3">
    <source>
        <dbReference type="Proteomes" id="UP000000718"/>
    </source>
</evidence>
<dbReference type="InterPro" id="IPR014960">
    <property type="entry name" value="DUF1828"/>
</dbReference>